<name>A0A1U9ZXF8_9ACTN</name>
<dbReference type="Proteomes" id="UP000190797">
    <property type="component" value="Chromosome"/>
</dbReference>
<dbReference type="EMBL" id="CP017717">
    <property type="protein sequence ID" value="AQZ62632.1"/>
    <property type="molecule type" value="Genomic_DNA"/>
</dbReference>
<dbReference type="STRING" id="1909395.BKM31_15230"/>
<keyword evidence="2" id="KW-0805">Transcription regulation</keyword>
<dbReference type="InterPro" id="IPR013324">
    <property type="entry name" value="RNA_pol_sigma_r3/r4-like"/>
</dbReference>
<evidence type="ECO:0000259" key="6">
    <source>
        <dbReference type="Pfam" id="PF08281"/>
    </source>
</evidence>
<dbReference type="NCBIfam" id="TIGR02937">
    <property type="entry name" value="sigma70-ECF"/>
    <property type="match status" value="1"/>
</dbReference>
<evidence type="ECO:0000313" key="7">
    <source>
        <dbReference type="EMBL" id="AQZ62632.1"/>
    </source>
</evidence>
<dbReference type="Pfam" id="PF04542">
    <property type="entry name" value="Sigma70_r2"/>
    <property type="match status" value="1"/>
</dbReference>
<evidence type="ECO:0000313" key="8">
    <source>
        <dbReference type="Proteomes" id="UP000190797"/>
    </source>
</evidence>
<reference evidence="8" key="1">
    <citation type="journal article" date="2017" name="Med. Chem. Commun.">
        <title>Nonomuraea sp. ATCC 55076 harbours the largest actinomycete chromosome to date and the kistamicin biosynthetic gene cluster.</title>
        <authorList>
            <person name="Nazari B."/>
            <person name="Forneris C.C."/>
            <person name="Gibson M.I."/>
            <person name="Moon K."/>
            <person name="Schramma K.R."/>
            <person name="Seyedsayamdost M.R."/>
        </authorList>
    </citation>
    <scope>NUCLEOTIDE SEQUENCE [LARGE SCALE GENOMIC DNA]</scope>
    <source>
        <strain evidence="8">ATCC 55076</strain>
    </source>
</reference>
<dbReference type="GO" id="GO:0006352">
    <property type="term" value="P:DNA-templated transcription initiation"/>
    <property type="evidence" value="ECO:0007669"/>
    <property type="project" value="InterPro"/>
</dbReference>
<protein>
    <submittedName>
        <fullName evidence="7">RNA polymerase subunit sigma-24</fullName>
    </submittedName>
</protein>
<evidence type="ECO:0000259" key="5">
    <source>
        <dbReference type="Pfam" id="PF04542"/>
    </source>
</evidence>
<dbReference type="Pfam" id="PF08281">
    <property type="entry name" value="Sigma70_r4_2"/>
    <property type="match status" value="1"/>
</dbReference>
<dbReference type="Gene3D" id="1.10.10.10">
    <property type="entry name" value="Winged helix-like DNA-binding domain superfamily/Winged helix DNA-binding domain"/>
    <property type="match status" value="1"/>
</dbReference>
<dbReference type="InterPro" id="IPR013249">
    <property type="entry name" value="RNA_pol_sigma70_r4_t2"/>
</dbReference>
<dbReference type="GO" id="GO:0016987">
    <property type="term" value="F:sigma factor activity"/>
    <property type="evidence" value="ECO:0007669"/>
    <property type="project" value="UniProtKB-KW"/>
</dbReference>
<dbReference type="InterPro" id="IPR039425">
    <property type="entry name" value="RNA_pol_sigma-70-like"/>
</dbReference>
<dbReference type="Gene3D" id="1.10.1740.10">
    <property type="match status" value="1"/>
</dbReference>
<feature type="domain" description="RNA polymerase sigma factor 70 region 4 type 2" evidence="6">
    <location>
        <begin position="113"/>
        <end position="163"/>
    </location>
</feature>
<dbReference type="CDD" id="cd06171">
    <property type="entry name" value="Sigma70_r4"/>
    <property type="match status" value="1"/>
</dbReference>
<dbReference type="SUPFAM" id="SSF88659">
    <property type="entry name" value="Sigma3 and sigma4 domains of RNA polymerase sigma factors"/>
    <property type="match status" value="1"/>
</dbReference>
<evidence type="ECO:0000256" key="4">
    <source>
        <dbReference type="ARBA" id="ARBA00023163"/>
    </source>
</evidence>
<keyword evidence="4" id="KW-0804">Transcription</keyword>
<organism evidence="7 8">
    <name type="scientific">[Actinomadura] parvosata subsp. kistnae</name>
    <dbReference type="NCBI Taxonomy" id="1909395"/>
    <lineage>
        <taxon>Bacteria</taxon>
        <taxon>Bacillati</taxon>
        <taxon>Actinomycetota</taxon>
        <taxon>Actinomycetes</taxon>
        <taxon>Streptosporangiales</taxon>
        <taxon>Streptosporangiaceae</taxon>
        <taxon>Nonomuraea</taxon>
    </lineage>
</organism>
<sequence>MRAGSVTHHDRKQRFEVIYVANYADILAYIRRRTDSHDDAADALAETFATAWRRLDDLPRGQDARLWLFGVARRVLANGRRAESRRSELVERLGRQLAVWAEHIEAGESMAGVQEAFGRLSGDDREILALAGWEGLGSDEIATVLGCSRANARLRLHRARKRLARQLDAAGVDLARIGLRAVAMTKGAM</sequence>
<evidence type="ECO:0000256" key="1">
    <source>
        <dbReference type="ARBA" id="ARBA00010641"/>
    </source>
</evidence>
<feature type="domain" description="RNA polymerase sigma-70 region 2" evidence="5">
    <location>
        <begin position="19"/>
        <end position="86"/>
    </location>
</feature>
<accession>A0A1U9ZXF8</accession>
<proteinExistence type="inferred from homology"/>
<dbReference type="GO" id="GO:0003677">
    <property type="term" value="F:DNA binding"/>
    <property type="evidence" value="ECO:0007669"/>
    <property type="project" value="InterPro"/>
</dbReference>
<comment type="similarity">
    <text evidence="1">Belongs to the sigma-70 factor family. ECF subfamily.</text>
</comment>
<dbReference type="InterPro" id="IPR014284">
    <property type="entry name" value="RNA_pol_sigma-70_dom"/>
</dbReference>
<keyword evidence="8" id="KW-1185">Reference proteome</keyword>
<dbReference type="AlphaFoldDB" id="A0A1U9ZXF8"/>
<dbReference type="PANTHER" id="PTHR43133">
    <property type="entry name" value="RNA POLYMERASE ECF-TYPE SIGMA FACTO"/>
    <property type="match status" value="1"/>
</dbReference>
<evidence type="ECO:0000256" key="2">
    <source>
        <dbReference type="ARBA" id="ARBA00023015"/>
    </source>
</evidence>
<dbReference type="SUPFAM" id="SSF88946">
    <property type="entry name" value="Sigma2 domain of RNA polymerase sigma factors"/>
    <property type="match status" value="1"/>
</dbReference>
<keyword evidence="3" id="KW-0731">Sigma factor</keyword>
<dbReference type="InterPro" id="IPR013325">
    <property type="entry name" value="RNA_pol_sigma_r2"/>
</dbReference>
<gene>
    <name evidence="7" type="ORF">BKM31_15230</name>
</gene>
<dbReference type="KEGG" id="noa:BKM31_15230"/>
<dbReference type="InterPro" id="IPR007627">
    <property type="entry name" value="RNA_pol_sigma70_r2"/>
</dbReference>
<dbReference type="InterPro" id="IPR036388">
    <property type="entry name" value="WH-like_DNA-bd_sf"/>
</dbReference>
<dbReference type="PANTHER" id="PTHR43133:SF25">
    <property type="entry name" value="RNA POLYMERASE SIGMA FACTOR RFAY-RELATED"/>
    <property type="match status" value="1"/>
</dbReference>
<evidence type="ECO:0000256" key="3">
    <source>
        <dbReference type="ARBA" id="ARBA00023082"/>
    </source>
</evidence>